<dbReference type="AlphaFoldDB" id="C2XVA8"/>
<dbReference type="Pfam" id="PF08530">
    <property type="entry name" value="PepX_C"/>
    <property type="match status" value="1"/>
</dbReference>
<dbReference type="Gene3D" id="1.10.246.70">
    <property type="match status" value="1"/>
</dbReference>
<dbReference type="Gene3D" id="3.40.50.1820">
    <property type="entry name" value="alpha/beta hydrolase"/>
    <property type="match status" value="1"/>
</dbReference>
<comment type="catalytic activity">
    <reaction evidence="1">
        <text>Hydrolyzes Xaa-Pro-|- bonds to release unblocked, N-terminal dipeptides from substrates including Ala-Pro-|-p-nitroanilide and (sequentially) Tyr-Pro-|-Phe-Pro-|-Gly-Pro-|-Ile.</text>
        <dbReference type="EC" id="3.4.14.11"/>
    </reaction>
</comment>
<evidence type="ECO:0000256" key="2">
    <source>
        <dbReference type="ARBA" id="ARBA00010819"/>
    </source>
</evidence>
<dbReference type="InterPro" id="IPR013736">
    <property type="entry name" value="Xaa-Pro_dipept_C"/>
</dbReference>
<dbReference type="SUPFAM" id="SSF49785">
    <property type="entry name" value="Galactose-binding domain-like"/>
    <property type="match status" value="1"/>
</dbReference>
<dbReference type="InterPro" id="IPR008979">
    <property type="entry name" value="Galactose-bd-like_sf"/>
</dbReference>
<dbReference type="SUPFAM" id="SSF53474">
    <property type="entry name" value="alpha/beta-Hydrolases"/>
    <property type="match status" value="1"/>
</dbReference>
<evidence type="ECO:0000259" key="10">
    <source>
        <dbReference type="SMART" id="SM00939"/>
    </source>
</evidence>
<dbReference type="GO" id="GO:0004177">
    <property type="term" value="F:aminopeptidase activity"/>
    <property type="evidence" value="ECO:0007669"/>
    <property type="project" value="UniProtKB-KW"/>
</dbReference>
<dbReference type="HOGENOM" id="CLU_011800_1_0_9"/>
<evidence type="ECO:0000256" key="4">
    <source>
        <dbReference type="ARBA" id="ARBA00022438"/>
    </source>
</evidence>
<sequence>MYSKRRNIWGGKGMRKKKLAITLSAILSLTITSGISSMTAHAENKEGSSVKGSDIKLNGQISEAVTPNTKIQLENGMTKPIYSLDEAIIENLFVETEVDSDRDGKKDRVSIKVMRPKTESNVKVPVIYEMSPYRSGLKDVPVYNVDEELYAYEGKPYAAVNLGSYGNYYVPRGYAVILGESIGTGKSDGCPTTGDEQEILGTKSVIDWVNGRAKAYTEDGKEVNANWSSGNVGMTGVSYNGTLPNAVATTGVEGLKTIIPIAAISSWYDYYRANGAVIAPGGYQGEDTDNMAEAVLTRKNPEVCGQIIKELTAGQDRKTGDYNDFWDKRNYVKDVKNVKASVFVVHGLNDWNVKTKQFSQWWEALGENNVPRKMWLHQGGHGGTSSNNWQQTQNKWFDYWLYGIENGIMDEPMVDVQRENKSWQKIKNWPDPAAVPSKVRMYLSNKAVNLPLSMGSVNNVFSLVDDAKIKSNQLVENPELEIANRLVYTMPVLQKDMRISGTPKISITGNIDRSVSNLTALLVDYGGARPEIVTRGWMDPQNLNSIENSTAIQPGKDYTFTWDMQPDDYVFKAGHQMGVVLIASDYDYTIRPKAGTKLTVKLSEVTLPIVK</sequence>
<comment type="similarity">
    <text evidence="2">Belongs to the peptidase S15 family.</text>
</comment>
<proteinExistence type="inferred from homology"/>
<keyword evidence="7" id="KW-0720">Serine protease</keyword>
<accession>C2XVA8</accession>
<reference evidence="11" key="1">
    <citation type="journal article" date="2012" name="Genome Res.">
        <title>Genomic characterization of the Bacillus cereus sensu lato species: Backdrop to the evolution of Bacillus anthracis.</title>
        <authorList>
            <person name="Zwick M.E."/>
            <person name="Joseph S.J."/>
            <person name="Didelot X."/>
            <person name="Chen P.E."/>
            <person name="Bishop-Lilly K.A."/>
            <person name="Stewart A.C."/>
            <person name="Willner K."/>
            <person name="Nolan N."/>
            <person name="Lentz S."/>
            <person name="Thomason M.K."/>
            <person name="Sozhamannan S."/>
            <person name="Mateczun A.J."/>
            <person name="Du L."/>
            <person name="Read T.D."/>
        </authorList>
    </citation>
    <scope>NUCLEOTIDE SEQUENCE [LARGE SCALE GENOMIC DNA]</scope>
    <source>
        <strain evidence="11">AH603</strain>
    </source>
</reference>
<organism evidence="11">
    <name type="scientific">Bacillus mycoides</name>
    <dbReference type="NCBI Taxonomy" id="1405"/>
    <lineage>
        <taxon>Bacteria</taxon>
        <taxon>Bacillati</taxon>
        <taxon>Bacillota</taxon>
        <taxon>Bacilli</taxon>
        <taxon>Bacillales</taxon>
        <taxon>Bacillaceae</taxon>
        <taxon>Bacillus</taxon>
        <taxon>Bacillus cereus group</taxon>
    </lineage>
</organism>
<keyword evidence="4" id="KW-0031">Aminopeptidase</keyword>
<evidence type="ECO:0000256" key="9">
    <source>
        <dbReference type="SAM" id="SignalP"/>
    </source>
</evidence>
<dbReference type="ESTHER" id="baccr-pepx">
    <property type="family name" value="Lactobacillus_peptidase"/>
</dbReference>
<name>C2XVA8_BACMY</name>
<feature type="domain" description="Xaa-Pro dipeptidyl-peptidase C-terminal" evidence="10">
    <location>
        <begin position="394"/>
        <end position="608"/>
    </location>
</feature>
<evidence type="ECO:0000256" key="8">
    <source>
        <dbReference type="ARBA" id="ARBA00030045"/>
    </source>
</evidence>
<dbReference type="InterPro" id="IPR008252">
    <property type="entry name" value="Pept_S15_Xpro"/>
</dbReference>
<dbReference type="GO" id="GO:0008236">
    <property type="term" value="F:serine-type peptidase activity"/>
    <property type="evidence" value="ECO:0007669"/>
    <property type="project" value="UniProtKB-KW"/>
</dbReference>
<dbReference type="NCBIfam" id="NF003780">
    <property type="entry name" value="PRK05371.1-1"/>
    <property type="match status" value="1"/>
</dbReference>
<evidence type="ECO:0000256" key="6">
    <source>
        <dbReference type="ARBA" id="ARBA00022801"/>
    </source>
</evidence>
<dbReference type="Gene3D" id="2.60.120.260">
    <property type="entry name" value="Galactose-binding domain-like"/>
    <property type="match status" value="2"/>
</dbReference>
<dbReference type="Proteomes" id="UP000001753">
    <property type="component" value="Chromosome"/>
</dbReference>
<comment type="caution">
    <text evidence="11">The sequence shown here is derived from an EMBL/GenBank/DDBJ whole genome shotgun (WGS) entry which is preliminary data.</text>
</comment>
<dbReference type="SMART" id="SM00939">
    <property type="entry name" value="PepX_C"/>
    <property type="match status" value="1"/>
</dbReference>
<dbReference type="InterPro" id="IPR029058">
    <property type="entry name" value="AB_hydrolase_fold"/>
</dbReference>
<evidence type="ECO:0000313" key="11">
    <source>
        <dbReference type="EMBL" id="EEL70402.1"/>
    </source>
</evidence>
<dbReference type="EC" id="3.4.14.11" evidence="3"/>
<keyword evidence="5" id="KW-0645">Protease</keyword>
<keyword evidence="6" id="KW-0378">Hydrolase</keyword>
<evidence type="ECO:0000256" key="3">
    <source>
        <dbReference type="ARBA" id="ARBA00012463"/>
    </source>
</evidence>
<dbReference type="Pfam" id="PF02129">
    <property type="entry name" value="Peptidase_S15"/>
    <property type="match status" value="1"/>
</dbReference>
<evidence type="ECO:0000256" key="5">
    <source>
        <dbReference type="ARBA" id="ARBA00022670"/>
    </source>
</evidence>
<dbReference type="GO" id="GO:0006508">
    <property type="term" value="P:proteolysis"/>
    <property type="evidence" value="ECO:0007669"/>
    <property type="project" value="UniProtKB-KW"/>
</dbReference>
<keyword evidence="9" id="KW-0732">Signal</keyword>
<evidence type="ECO:0000256" key="1">
    <source>
        <dbReference type="ARBA" id="ARBA00000123"/>
    </source>
</evidence>
<dbReference type="InterPro" id="IPR000383">
    <property type="entry name" value="Xaa-Pro-like_dom"/>
</dbReference>
<dbReference type="EMBL" id="ACMP01000077">
    <property type="protein sequence ID" value="EEL70402.1"/>
    <property type="molecule type" value="Genomic_DNA"/>
</dbReference>
<evidence type="ECO:0000256" key="7">
    <source>
        <dbReference type="ARBA" id="ARBA00022825"/>
    </source>
</evidence>
<gene>
    <name evidence="11" type="ORF">bcere0026_26320</name>
</gene>
<feature type="signal peptide" evidence="9">
    <location>
        <begin position="1"/>
        <end position="42"/>
    </location>
</feature>
<dbReference type="PRINTS" id="PR00923">
    <property type="entry name" value="LACTOPTASE"/>
</dbReference>
<dbReference type="GO" id="GO:0008239">
    <property type="term" value="F:dipeptidyl-peptidase activity"/>
    <property type="evidence" value="ECO:0007669"/>
    <property type="project" value="UniProtKB-EC"/>
</dbReference>
<protein>
    <recommendedName>
        <fullName evidence="3">Xaa-Pro dipeptidyl-peptidase</fullName>
        <ecNumber evidence="3">3.4.14.11</ecNumber>
    </recommendedName>
    <alternativeName>
        <fullName evidence="8">X-prolyl-dipeptidyl aminopeptidase</fullName>
    </alternativeName>
</protein>
<feature type="chain" id="PRO_5002921404" description="Xaa-Pro dipeptidyl-peptidase" evidence="9">
    <location>
        <begin position="43"/>
        <end position="611"/>
    </location>
</feature>